<name>A0A813F4R8_POLGL</name>
<organism evidence="1 2">
    <name type="scientific">Polarella glacialis</name>
    <name type="common">Dinoflagellate</name>
    <dbReference type="NCBI Taxonomy" id="89957"/>
    <lineage>
        <taxon>Eukaryota</taxon>
        <taxon>Sar</taxon>
        <taxon>Alveolata</taxon>
        <taxon>Dinophyceae</taxon>
        <taxon>Suessiales</taxon>
        <taxon>Suessiaceae</taxon>
        <taxon>Polarella</taxon>
    </lineage>
</organism>
<dbReference type="EMBL" id="CAJNNV010024264">
    <property type="protein sequence ID" value="CAE8609252.1"/>
    <property type="molecule type" value="Genomic_DNA"/>
</dbReference>
<sequence>MAGTELEFRHISHKTVRDTVDANVLAELEFGLLKRYGQELKIGTQEKAVLLDMGIDTLEARQDPMCLEVVVRSLCHSRSVTADYLKFGERFNIKKNILCIGDVGNVESPWAQLIQPALYLFQKEYNIIWIESPSLGKSPQRWLKYGPALIRGALRYLQVKQVNVFAMGTGGTVLLQLLAESPWMLSATHVVYNLDLPKICKTPPMDMVKVEDVIRENEFQLWLLYYNEIDDADGGFDRSQPGPTVMLDTLAKIQVRAEGERRRGRSHQNYDQILVTDQLNLPNVENVQRVVISKMPLYVFSEPLLDAMSRFFFSQPSVFQDDMHNGIIQGMLDFFQARLAESWKTYKTLRPCLSCAYL</sequence>
<accession>A0A813F4R8</accession>
<proteinExistence type="predicted"/>
<comment type="caution">
    <text evidence="1">The sequence shown here is derived from an EMBL/GenBank/DDBJ whole genome shotgun (WGS) entry which is preliminary data.</text>
</comment>
<protein>
    <submittedName>
        <fullName evidence="1">Uncharacterized protein</fullName>
    </submittedName>
</protein>
<evidence type="ECO:0000313" key="1">
    <source>
        <dbReference type="EMBL" id="CAE8609252.1"/>
    </source>
</evidence>
<evidence type="ECO:0000313" key="2">
    <source>
        <dbReference type="Proteomes" id="UP000654075"/>
    </source>
</evidence>
<gene>
    <name evidence="1" type="ORF">PGLA1383_LOCUS27079</name>
</gene>
<reference evidence="1" key="1">
    <citation type="submission" date="2021-02" db="EMBL/GenBank/DDBJ databases">
        <authorList>
            <person name="Dougan E. K."/>
            <person name="Rhodes N."/>
            <person name="Thang M."/>
            <person name="Chan C."/>
        </authorList>
    </citation>
    <scope>NUCLEOTIDE SEQUENCE</scope>
</reference>
<keyword evidence="2" id="KW-1185">Reference proteome</keyword>
<dbReference type="AlphaFoldDB" id="A0A813F4R8"/>
<dbReference type="Proteomes" id="UP000654075">
    <property type="component" value="Unassembled WGS sequence"/>
</dbReference>